<name>A0A5M6CPB4_9BACT</name>
<organism evidence="6 7">
    <name type="scientific">Taibaiella lutea</name>
    <dbReference type="NCBI Taxonomy" id="2608001"/>
    <lineage>
        <taxon>Bacteria</taxon>
        <taxon>Pseudomonadati</taxon>
        <taxon>Bacteroidota</taxon>
        <taxon>Chitinophagia</taxon>
        <taxon>Chitinophagales</taxon>
        <taxon>Chitinophagaceae</taxon>
        <taxon>Taibaiella</taxon>
    </lineage>
</organism>
<evidence type="ECO:0000313" key="7">
    <source>
        <dbReference type="Proteomes" id="UP000323632"/>
    </source>
</evidence>
<dbReference type="RefSeq" id="WP_150031664.1">
    <property type="nucleotide sequence ID" value="NZ_VWSH01000001.1"/>
</dbReference>
<reference evidence="6 7" key="1">
    <citation type="submission" date="2019-09" db="EMBL/GenBank/DDBJ databases">
        <title>Genome sequence and assembly of Taibaiella sp.</title>
        <authorList>
            <person name="Chhetri G."/>
        </authorList>
    </citation>
    <scope>NUCLEOTIDE SEQUENCE [LARGE SCALE GENOMIC DNA]</scope>
    <source>
        <strain evidence="6 7">KVB11</strain>
    </source>
</reference>
<dbReference type="PANTHER" id="PTHR10434:SF11">
    <property type="entry name" value="1-ACYL-SN-GLYCEROL-3-PHOSPHATE ACYLTRANSFERASE"/>
    <property type="match status" value="1"/>
</dbReference>
<keyword evidence="4" id="KW-1133">Transmembrane helix</keyword>
<evidence type="ECO:0000256" key="3">
    <source>
        <dbReference type="ARBA" id="ARBA00023315"/>
    </source>
</evidence>
<gene>
    <name evidence="6" type="ORF">F0919_05275</name>
</gene>
<dbReference type="Proteomes" id="UP000323632">
    <property type="component" value="Unassembled WGS sequence"/>
</dbReference>
<dbReference type="CDD" id="cd07989">
    <property type="entry name" value="LPLAT_AGPAT-like"/>
    <property type="match status" value="1"/>
</dbReference>
<evidence type="ECO:0000256" key="1">
    <source>
        <dbReference type="ARBA" id="ARBA00005189"/>
    </source>
</evidence>
<keyword evidence="7" id="KW-1185">Reference proteome</keyword>
<dbReference type="EMBL" id="VWSH01000001">
    <property type="protein sequence ID" value="KAA5537088.1"/>
    <property type="molecule type" value="Genomic_DNA"/>
</dbReference>
<keyword evidence="4" id="KW-0812">Transmembrane</keyword>
<feature type="transmembrane region" description="Helical" evidence="4">
    <location>
        <begin position="37"/>
        <end position="57"/>
    </location>
</feature>
<dbReference type="PANTHER" id="PTHR10434">
    <property type="entry name" value="1-ACYL-SN-GLYCEROL-3-PHOSPHATE ACYLTRANSFERASE"/>
    <property type="match status" value="1"/>
</dbReference>
<dbReference type="SMART" id="SM00563">
    <property type="entry name" value="PlsC"/>
    <property type="match status" value="1"/>
</dbReference>
<keyword evidence="3 6" id="KW-0012">Acyltransferase</keyword>
<feature type="domain" description="Phospholipid/glycerol acyltransferase" evidence="5">
    <location>
        <begin position="72"/>
        <end position="186"/>
    </location>
</feature>
<dbReference type="SUPFAM" id="SSF69593">
    <property type="entry name" value="Glycerol-3-phosphate (1)-acyltransferase"/>
    <property type="match status" value="1"/>
</dbReference>
<evidence type="ECO:0000256" key="2">
    <source>
        <dbReference type="ARBA" id="ARBA00022679"/>
    </source>
</evidence>
<dbReference type="GO" id="GO:0003841">
    <property type="term" value="F:1-acylglycerol-3-phosphate O-acyltransferase activity"/>
    <property type="evidence" value="ECO:0007669"/>
    <property type="project" value="TreeGrafter"/>
</dbReference>
<proteinExistence type="predicted"/>
<comment type="pathway">
    <text evidence="1">Lipid metabolism.</text>
</comment>
<protein>
    <submittedName>
        <fullName evidence="6">1-acyl-sn-glycerol-3-phosphate acyltransferase</fullName>
    </submittedName>
</protein>
<dbReference type="Pfam" id="PF01553">
    <property type="entry name" value="Acyltransferase"/>
    <property type="match status" value="1"/>
</dbReference>
<keyword evidence="2 6" id="KW-0808">Transferase</keyword>
<feature type="transmembrane region" description="Helical" evidence="4">
    <location>
        <begin position="7"/>
        <end position="31"/>
    </location>
</feature>
<evidence type="ECO:0000313" key="6">
    <source>
        <dbReference type="EMBL" id="KAA5537088.1"/>
    </source>
</evidence>
<sequence length="240" mass="27736">MRYLYSVWCILTFVTTFLALFPVFVLLSLFGNGGRKAIWAVIRGWSFVWFFMIGMIVKIKYHGGKFDKSRNYIVVANHASYIDVPFIFRAVPFFVRPLAKAELAKIPLFGFLYRQVAILVDRSDNKSKAHSVQKLRRALNREGSIFIFPEGTFNETTEAMKPFYDGAFRLALQTNTPILPVIFPDAVNRWHYKGIFHWSPGQITAIFLPPVEVETFKNNMSGLKQKVFDIMKEEMIEARS</sequence>
<comment type="caution">
    <text evidence="6">The sequence shown here is derived from an EMBL/GenBank/DDBJ whole genome shotgun (WGS) entry which is preliminary data.</text>
</comment>
<evidence type="ECO:0000256" key="4">
    <source>
        <dbReference type="SAM" id="Phobius"/>
    </source>
</evidence>
<keyword evidence="4" id="KW-0472">Membrane</keyword>
<accession>A0A5M6CPB4</accession>
<dbReference type="InterPro" id="IPR002123">
    <property type="entry name" value="Plipid/glycerol_acylTrfase"/>
</dbReference>
<evidence type="ECO:0000259" key="5">
    <source>
        <dbReference type="SMART" id="SM00563"/>
    </source>
</evidence>
<dbReference type="GO" id="GO:0006654">
    <property type="term" value="P:phosphatidic acid biosynthetic process"/>
    <property type="evidence" value="ECO:0007669"/>
    <property type="project" value="TreeGrafter"/>
</dbReference>
<dbReference type="AlphaFoldDB" id="A0A5M6CPB4"/>